<name>A0ABN9S9I2_9DINO</name>
<proteinExistence type="predicted"/>
<protein>
    <submittedName>
        <fullName evidence="1">Uncharacterized protein</fullName>
    </submittedName>
</protein>
<dbReference type="EMBL" id="CAUYUJ010009890">
    <property type="protein sequence ID" value="CAK0827913.1"/>
    <property type="molecule type" value="Genomic_DNA"/>
</dbReference>
<reference evidence="1" key="1">
    <citation type="submission" date="2023-10" db="EMBL/GenBank/DDBJ databases">
        <authorList>
            <person name="Chen Y."/>
            <person name="Shah S."/>
            <person name="Dougan E. K."/>
            <person name="Thang M."/>
            <person name="Chan C."/>
        </authorList>
    </citation>
    <scope>NUCLEOTIDE SEQUENCE [LARGE SCALE GENOMIC DNA]</scope>
</reference>
<comment type="caution">
    <text evidence="1">The sequence shown here is derived from an EMBL/GenBank/DDBJ whole genome shotgun (WGS) entry which is preliminary data.</text>
</comment>
<dbReference type="InterPro" id="IPR032466">
    <property type="entry name" value="Metal_Hydrolase"/>
</dbReference>
<organism evidence="1 2">
    <name type="scientific">Prorocentrum cordatum</name>
    <dbReference type="NCBI Taxonomy" id="2364126"/>
    <lineage>
        <taxon>Eukaryota</taxon>
        <taxon>Sar</taxon>
        <taxon>Alveolata</taxon>
        <taxon>Dinophyceae</taxon>
        <taxon>Prorocentrales</taxon>
        <taxon>Prorocentraceae</taxon>
        <taxon>Prorocentrum</taxon>
    </lineage>
</organism>
<keyword evidence="2" id="KW-1185">Reference proteome</keyword>
<sequence length="371" mass="40385">MSKPTREGLARALQLLPEQMVLSGELMAWHTGGSKKVKGLPEYALGSGWWKVLKSAMDVHVGLQFDLSDWEVAVAMVIGPRFSQMKVCEEAKKILDFVAGWRRHIRTPRLLEGDRDAVCRSLRAAGEPLTLRGAASLLQRCVDASPPLLLTTATAHGFCYEGAQRGQAAADATPSLEASLEAAETWPSAQQVLDDVVLPLCRRRGLPLSLRMGTRRAVNPALRLAGDGAGPAGLSSLGDLCRSNADVKFLATVLERGDQHGLAVLASRFRNLHAWGCWWHCSNPSVVCEVTALRLEMLGSGFTFQASSARVHDQLIYKWIHARESCWPACSPRSTRSSRRRAGRSAAAMCAATRGGWMIGGGFEEFLAKRL</sequence>
<evidence type="ECO:0000313" key="2">
    <source>
        <dbReference type="Proteomes" id="UP001189429"/>
    </source>
</evidence>
<accession>A0ABN9S9I2</accession>
<gene>
    <name evidence="1" type="ORF">PCOR1329_LOCUS27318</name>
</gene>
<dbReference type="Gene3D" id="3.20.20.140">
    <property type="entry name" value="Metal-dependent hydrolases"/>
    <property type="match status" value="1"/>
</dbReference>
<dbReference type="Proteomes" id="UP001189429">
    <property type="component" value="Unassembled WGS sequence"/>
</dbReference>
<dbReference type="SUPFAM" id="SSF51556">
    <property type="entry name" value="Metallo-dependent hydrolases"/>
    <property type="match status" value="1"/>
</dbReference>
<evidence type="ECO:0000313" key="1">
    <source>
        <dbReference type="EMBL" id="CAK0827913.1"/>
    </source>
</evidence>